<evidence type="ECO:0000256" key="1">
    <source>
        <dbReference type="SAM" id="Phobius"/>
    </source>
</evidence>
<keyword evidence="1" id="KW-0812">Transmembrane</keyword>
<gene>
    <name evidence="2" type="ORF">BDV34DRAFT_191751</name>
</gene>
<dbReference type="EMBL" id="ML734956">
    <property type="protein sequence ID" value="KAB8207468.1"/>
    <property type="molecule type" value="Genomic_DNA"/>
</dbReference>
<feature type="transmembrane region" description="Helical" evidence="1">
    <location>
        <begin position="51"/>
        <end position="70"/>
    </location>
</feature>
<proteinExistence type="predicted"/>
<protein>
    <submittedName>
        <fullName evidence="2">Uncharacterized protein</fullName>
    </submittedName>
</protein>
<sequence length="71" mass="8017">MRCHHGFWHTVKTEYRCCSGALPSAQSRERMLARESGVCDQISAPPSDTALSTYFFPFSFLLILVVHVDIV</sequence>
<evidence type="ECO:0000313" key="2">
    <source>
        <dbReference type="EMBL" id="KAB8207468.1"/>
    </source>
</evidence>
<keyword evidence="1" id="KW-0472">Membrane</keyword>
<organism evidence="2 3">
    <name type="scientific">Aspergillus parasiticus</name>
    <dbReference type="NCBI Taxonomy" id="5067"/>
    <lineage>
        <taxon>Eukaryota</taxon>
        <taxon>Fungi</taxon>
        <taxon>Dikarya</taxon>
        <taxon>Ascomycota</taxon>
        <taxon>Pezizomycotina</taxon>
        <taxon>Eurotiomycetes</taxon>
        <taxon>Eurotiomycetidae</taxon>
        <taxon>Eurotiales</taxon>
        <taxon>Aspergillaceae</taxon>
        <taxon>Aspergillus</taxon>
        <taxon>Aspergillus subgen. Circumdati</taxon>
    </lineage>
</organism>
<dbReference type="AlphaFoldDB" id="A0A5N6DQQ4"/>
<evidence type="ECO:0000313" key="3">
    <source>
        <dbReference type="Proteomes" id="UP000326532"/>
    </source>
</evidence>
<keyword evidence="3" id="KW-1185">Reference proteome</keyword>
<dbReference type="Proteomes" id="UP000326532">
    <property type="component" value="Unassembled WGS sequence"/>
</dbReference>
<keyword evidence="1" id="KW-1133">Transmembrane helix</keyword>
<accession>A0A5N6DQQ4</accession>
<name>A0A5N6DQQ4_ASPPA</name>
<reference evidence="2 3" key="1">
    <citation type="submission" date="2019-04" db="EMBL/GenBank/DDBJ databases">
        <title>Fungal friends and foes A comparative genomics study of 23 Aspergillus species from section Flavi.</title>
        <authorList>
            <consortium name="DOE Joint Genome Institute"/>
            <person name="Kjaerbolling I."/>
            <person name="Vesth T.C."/>
            <person name="Frisvad J.C."/>
            <person name="Nybo J.L."/>
            <person name="Theobald S."/>
            <person name="Kildgaard S."/>
            <person name="Petersen T.I."/>
            <person name="Kuo A."/>
            <person name="Sato A."/>
            <person name="Lyhne E.K."/>
            <person name="Kogle M.E."/>
            <person name="Wiebenga A."/>
            <person name="Kun R.S."/>
            <person name="Lubbers R.J."/>
            <person name="Makela M.R."/>
            <person name="Barry K."/>
            <person name="Chovatia M."/>
            <person name="Clum A."/>
            <person name="Daum C."/>
            <person name="Haridas S."/>
            <person name="He G."/>
            <person name="LaButti K."/>
            <person name="Lipzen A."/>
            <person name="Mondo S."/>
            <person name="Pangilinan J."/>
            <person name="Riley R."/>
            <person name="Salamov A."/>
            <person name="Simmons B.A."/>
            <person name="Magnuson J.K."/>
            <person name="Henrissat B."/>
            <person name="Mortensen U.H."/>
            <person name="Larsen T.O."/>
            <person name="De vries R.P."/>
            <person name="Grigoriev I.V."/>
            <person name="Machida M."/>
            <person name="Baker S.E."/>
            <person name="Andersen M.R."/>
        </authorList>
    </citation>
    <scope>NUCLEOTIDE SEQUENCE [LARGE SCALE GENOMIC DNA]</scope>
    <source>
        <strain evidence="2 3">CBS 117618</strain>
    </source>
</reference>
<dbReference type="VEuPathDB" id="FungiDB:BDV34DRAFT_191751"/>